<dbReference type="PROSITE" id="PS50234">
    <property type="entry name" value="VWFA"/>
    <property type="match status" value="1"/>
</dbReference>
<evidence type="ECO:0000259" key="1">
    <source>
        <dbReference type="PROSITE" id="PS50234"/>
    </source>
</evidence>
<sequence>MTVATSSKGVKYAVDLVMCIDATGSMGHLINEVKSAALSFYEKLEAKMAERQKKIDQLRAKVIVFRDYYADSIDMAMVSSKFFDLRTEASAFADFVSQIEAAGGGDEPENGLEALALALSSEWEKAQDFQRQRYVVVVWTDASAHNLEKGLKPSHYPQDIPKTLDELADYWDDMSNTAKRLLLFAPDAYPWSGIASSWDNAIQLPSSAGQGMEEYEMGEILDAVANSI</sequence>
<keyword evidence="3" id="KW-1185">Reference proteome</keyword>
<dbReference type="RefSeq" id="WP_190952422.1">
    <property type="nucleotide sequence ID" value="NZ_JACJTC010000033.1"/>
</dbReference>
<dbReference type="PANTHER" id="PTHR47763">
    <property type="entry name" value="ALPHA-PROTEIN KINASE VWKA"/>
    <property type="match status" value="1"/>
</dbReference>
<gene>
    <name evidence="2" type="ORF">H6G94_32310</name>
</gene>
<dbReference type="InterPro" id="IPR052969">
    <property type="entry name" value="Thr-specific_kinase-like"/>
</dbReference>
<comment type="caution">
    <text evidence="2">The sequence shown here is derived from an EMBL/GenBank/DDBJ whole genome shotgun (WGS) entry which is preliminary data.</text>
</comment>
<feature type="domain" description="VWFA" evidence="1">
    <location>
        <begin position="15"/>
        <end position="185"/>
    </location>
</feature>
<evidence type="ECO:0000313" key="3">
    <source>
        <dbReference type="Proteomes" id="UP000606396"/>
    </source>
</evidence>
<protein>
    <submittedName>
        <fullName evidence="2">VWA domain-containing protein</fullName>
    </submittedName>
</protein>
<accession>A0ABR8HLB2</accession>
<reference evidence="2 3" key="1">
    <citation type="journal article" date="2020" name="ISME J.">
        <title>Comparative genomics reveals insights into cyanobacterial evolution and habitat adaptation.</title>
        <authorList>
            <person name="Chen M.Y."/>
            <person name="Teng W.K."/>
            <person name="Zhao L."/>
            <person name="Hu C.X."/>
            <person name="Zhou Y.K."/>
            <person name="Han B.P."/>
            <person name="Song L.R."/>
            <person name="Shu W.S."/>
        </authorList>
    </citation>
    <scope>NUCLEOTIDE SEQUENCE [LARGE SCALE GENOMIC DNA]</scope>
    <source>
        <strain evidence="2 3">FACHB-252</strain>
    </source>
</reference>
<dbReference type="InterPro" id="IPR036465">
    <property type="entry name" value="vWFA_dom_sf"/>
</dbReference>
<dbReference type="PANTHER" id="PTHR47763:SF4">
    <property type="entry name" value="ALPHA-PROTEIN KINASE VWKA"/>
    <property type="match status" value="1"/>
</dbReference>
<proteinExistence type="predicted"/>
<dbReference type="EMBL" id="JACJTC010000033">
    <property type="protein sequence ID" value="MBD2615880.1"/>
    <property type="molecule type" value="Genomic_DNA"/>
</dbReference>
<dbReference type="Gene3D" id="3.40.50.410">
    <property type="entry name" value="von Willebrand factor, type A domain"/>
    <property type="match status" value="1"/>
</dbReference>
<dbReference type="InterPro" id="IPR002035">
    <property type="entry name" value="VWF_A"/>
</dbReference>
<dbReference type="SUPFAM" id="SSF53300">
    <property type="entry name" value="vWA-like"/>
    <property type="match status" value="1"/>
</dbReference>
<name>A0ABR8HLB2_NOSPU</name>
<evidence type="ECO:0000313" key="2">
    <source>
        <dbReference type="EMBL" id="MBD2615880.1"/>
    </source>
</evidence>
<dbReference type="Proteomes" id="UP000606396">
    <property type="component" value="Unassembled WGS sequence"/>
</dbReference>
<organism evidence="2 3">
    <name type="scientific">Nostoc punctiforme FACHB-252</name>
    <dbReference type="NCBI Taxonomy" id="1357509"/>
    <lineage>
        <taxon>Bacteria</taxon>
        <taxon>Bacillati</taxon>
        <taxon>Cyanobacteriota</taxon>
        <taxon>Cyanophyceae</taxon>
        <taxon>Nostocales</taxon>
        <taxon>Nostocaceae</taxon>
        <taxon>Nostoc</taxon>
    </lineage>
</organism>